<gene>
    <name evidence="2" type="ORF">MEUPH1_LOCUS20899</name>
</gene>
<organism evidence="2 3">
    <name type="scientific">Macrosiphum euphorbiae</name>
    <name type="common">potato aphid</name>
    <dbReference type="NCBI Taxonomy" id="13131"/>
    <lineage>
        <taxon>Eukaryota</taxon>
        <taxon>Metazoa</taxon>
        <taxon>Ecdysozoa</taxon>
        <taxon>Arthropoda</taxon>
        <taxon>Hexapoda</taxon>
        <taxon>Insecta</taxon>
        <taxon>Pterygota</taxon>
        <taxon>Neoptera</taxon>
        <taxon>Paraneoptera</taxon>
        <taxon>Hemiptera</taxon>
        <taxon>Sternorrhyncha</taxon>
        <taxon>Aphidomorpha</taxon>
        <taxon>Aphidoidea</taxon>
        <taxon>Aphididae</taxon>
        <taxon>Macrosiphini</taxon>
        <taxon>Macrosiphum</taxon>
    </lineage>
</organism>
<dbReference type="Proteomes" id="UP001160148">
    <property type="component" value="Unassembled WGS sequence"/>
</dbReference>
<name>A0AAV0XEC5_9HEMI</name>
<proteinExistence type="predicted"/>
<feature type="domain" description="HTH psq-type" evidence="1">
    <location>
        <begin position="1"/>
        <end position="27"/>
    </location>
</feature>
<dbReference type="AlphaFoldDB" id="A0AAV0XEC5"/>
<dbReference type="Pfam" id="PF05225">
    <property type="entry name" value="HTH_psq"/>
    <property type="match status" value="1"/>
</dbReference>
<dbReference type="EMBL" id="CARXXK010000004">
    <property type="protein sequence ID" value="CAI6366298.1"/>
    <property type="molecule type" value="Genomic_DNA"/>
</dbReference>
<evidence type="ECO:0000313" key="2">
    <source>
        <dbReference type="EMBL" id="CAI6366298.1"/>
    </source>
</evidence>
<protein>
    <recommendedName>
        <fullName evidence="1">HTH psq-type domain-containing protein</fullName>
    </recommendedName>
</protein>
<reference evidence="2 3" key="1">
    <citation type="submission" date="2023-01" db="EMBL/GenBank/DDBJ databases">
        <authorList>
            <person name="Whitehead M."/>
        </authorList>
    </citation>
    <scope>NUCLEOTIDE SEQUENCE [LARGE SCALE GENOMIC DNA]</scope>
</reference>
<dbReference type="InterPro" id="IPR007889">
    <property type="entry name" value="HTH_Psq"/>
</dbReference>
<keyword evidence="3" id="KW-1185">Reference proteome</keyword>
<sequence length="104" mass="11850">MTVDQACDSYKIPKTTLLYHVQGKRGVKSESFGRPMSLPLPMEKELIDGLVTMEKWGFGLSRSEIITLVGDFVTINNIKTPFKNGIPGEDWFFNFKNRHNLSIK</sequence>
<evidence type="ECO:0000313" key="3">
    <source>
        <dbReference type="Proteomes" id="UP001160148"/>
    </source>
</evidence>
<accession>A0AAV0XEC5</accession>
<evidence type="ECO:0000259" key="1">
    <source>
        <dbReference type="Pfam" id="PF05225"/>
    </source>
</evidence>
<dbReference type="GO" id="GO:0003677">
    <property type="term" value="F:DNA binding"/>
    <property type="evidence" value="ECO:0007669"/>
    <property type="project" value="InterPro"/>
</dbReference>
<comment type="caution">
    <text evidence="2">The sequence shown here is derived from an EMBL/GenBank/DDBJ whole genome shotgun (WGS) entry which is preliminary data.</text>
</comment>